<protein>
    <submittedName>
        <fullName evidence="8">BTAD domain-containing putative transcriptional regulator</fullName>
    </submittedName>
</protein>
<dbReference type="InterPro" id="IPR001867">
    <property type="entry name" value="OmpR/PhoB-type_DNA-bd"/>
</dbReference>
<evidence type="ECO:0000256" key="6">
    <source>
        <dbReference type="SAM" id="MobiDB-lite"/>
    </source>
</evidence>
<dbReference type="EMBL" id="CP134500">
    <property type="protein sequence ID" value="WNF29305.1"/>
    <property type="molecule type" value="Genomic_DNA"/>
</dbReference>
<dbReference type="InterPro" id="IPR005158">
    <property type="entry name" value="BTAD"/>
</dbReference>
<proteinExistence type="inferred from homology"/>
<keyword evidence="9" id="KW-1185">Reference proteome</keyword>
<dbReference type="PANTHER" id="PTHR47691:SF3">
    <property type="entry name" value="HTH-TYPE TRANSCRIPTIONAL REGULATOR RV0890C-RELATED"/>
    <property type="match status" value="1"/>
</dbReference>
<evidence type="ECO:0000256" key="1">
    <source>
        <dbReference type="ARBA" id="ARBA00005820"/>
    </source>
</evidence>
<accession>A0ABY9W343</accession>
<organism evidence="8 9">
    <name type="scientific">Streptomyces durocortorensis</name>
    <dbReference type="NCBI Taxonomy" id="2811104"/>
    <lineage>
        <taxon>Bacteria</taxon>
        <taxon>Bacillati</taxon>
        <taxon>Actinomycetota</taxon>
        <taxon>Actinomycetes</taxon>
        <taxon>Kitasatosporales</taxon>
        <taxon>Streptomycetaceae</taxon>
        <taxon>Streptomyces</taxon>
    </lineage>
</organism>
<keyword evidence="4" id="KW-0802">TPR repeat</keyword>
<evidence type="ECO:0000313" key="9">
    <source>
        <dbReference type="Proteomes" id="UP001303236"/>
    </source>
</evidence>
<dbReference type="CDD" id="cd15831">
    <property type="entry name" value="BTAD"/>
    <property type="match status" value="1"/>
</dbReference>
<feature type="repeat" description="TPR" evidence="4">
    <location>
        <begin position="830"/>
        <end position="863"/>
    </location>
</feature>
<reference evidence="8 9" key="1">
    <citation type="submission" date="2023-09" db="EMBL/GenBank/DDBJ databases">
        <title>Genome completion map analysis of the actinomycetes C11-1.</title>
        <authorList>
            <person name="Qin P."/>
            <person name="Guan P."/>
        </authorList>
    </citation>
    <scope>NUCLEOTIDE SEQUENCE [LARGE SCALE GENOMIC DNA]</scope>
    <source>
        <strain evidence="8 9">C11-1</strain>
    </source>
</reference>
<dbReference type="Pfam" id="PF03704">
    <property type="entry name" value="BTAD"/>
    <property type="match status" value="1"/>
</dbReference>
<dbReference type="PANTHER" id="PTHR47691">
    <property type="entry name" value="REGULATOR-RELATED"/>
    <property type="match status" value="1"/>
</dbReference>
<feature type="DNA-binding region" description="OmpR/PhoB-type" evidence="5">
    <location>
        <begin position="1"/>
        <end position="93"/>
    </location>
</feature>
<name>A0ABY9W343_9ACTN</name>
<gene>
    <name evidence="8" type="ORF">RI138_22145</name>
</gene>
<dbReference type="PROSITE" id="PS50005">
    <property type="entry name" value="TPR"/>
    <property type="match status" value="2"/>
</dbReference>
<dbReference type="Gene3D" id="1.25.40.10">
    <property type="entry name" value="Tetratricopeptide repeat domain"/>
    <property type="match status" value="3"/>
</dbReference>
<dbReference type="Proteomes" id="UP001303236">
    <property type="component" value="Chromosome"/>
</dbReference>
<dbReference type="InterPro" id="IPR027417">
    <property type="entry name" value="P-loop_NTPase"/>
</dbReference>
<dbReference type="SMART" id="SM00028">
    <property type="entry name" value="TPR"/>
    <property type="match status" value="6"/>
</dbReference>
<evidence type="ECO:0000256" key="3">
    <source>
        <dbReference type="ARBA" id="ARBA00023125"/>
    </source>
</evidence>
<feature type="repeat" description="TPR" evidence="4">
    <location>
        <begin position="790"/>
        <end position="823"/>
    </location>
</feature>
<evidence type="ECO:0000256" key="2">
    <source>
        <dbReference type="ARBA" id="ARBA00023012"/>
    </source>
</evidence>
<dbReference type="PROSITE" id="PS51755">
    <property type="entry name" value="OMPR_PHOB"/>
    <property type="match status" value="1"/>
</dbReference>
<evidence type="ECO:0000313" key="8">
    <source>
        <dbReference type="EMBL" id="WNF29305.1"/>
    </source>
</evidence>
<dbReference type="SMART" id="SM00862">
    <property type="entry name" value="Trans_reg_C"/>
    <property type="match status" value="1"/>
</dbReference>
<feature type="domain" description="OmpR/PhoB-type" evidence="7">
    <location>
        <begin position="1"/>
        <end position="93"/>
    </location>
</feature>
<dbReference type="Pfam" id="PF13424">
    <property type="entry name" value="TPR_12"/>
    <property type="match status" value="2"/>
</dbReference>
<dbReference type="Gene3D" id="3.40.50.300">
    <property type="entry name" value="P-loop containing nucleotide triphosphate hydrolases"/>
    <property type="match status" value="1"/>
</dbReference>
<dbReference type="SMART" id="SM01043">
    <property type="entry name" value="BTAD"/>
    <property type="match status" value="1"/>
</dbReference>
<dbReference type="SUPFAM" id="SSF46894">
    <property type="entry name" value="C-terminal effector domain of the bipartite response regulators"/>
    <property type="match status" value="1"/>
</dbReference>
<keyword evidence="2" id="KW-0902">Two-component regulatory system</keyword>
<dbReference type="SUPFAM" id="SSF52540">
    <property type="entry name" value="P-loop containing nucleoside triphosphate hydrolases"/>
    <property type="match status" value="1"/>
</dbReference>
<dbReference type="Pfam" id="PF13374">
    <property type="entry name" value="TPR_10"/>
    <property type="match status" value="1"/>
</dbReference>
<dbReference type="SUPFAM" id="SSF48452">
    <property type="entry name" value="TPR-like"/>
    <property type="match status" value="3"/>
</dbReference>
<dbReference type="PRINTS" id="PR00364">
    <property type="entry name" value="DISEASERSIST"/>
</dbReference>
<dbReference type="InterPro" id="IPR036388">
    <property type="entry name" value="WH-like_DNA-bd_sf"/>
</dbReference>
<comment type="similarity">
    <text evidence="1">Belongs to the AfsR/DnrI/RedD regulatory family.</text>
</comment>
<evidence type="ECO:0000256" key="5">
    <source>
        <dbReference type="PROSITE-ProRule" id="PRU01091"/>
    </source>
</evidence>
<evidence type="ECO:0000256" key="4">
    <source>
        <dbReference type="PROSITE-ProRule" id="PRU00339"/>
    </source>
</evidence>
<dbReference type="Gene3D" id="1.10.10.10">
    <property type="entry name" value="Winged helix-like DNA-binding domain superfamily/Winged helix DNA-binding domain"/>
    <property type="match status" value="2"/>
</dbReference>
<feature type="region of interest" description="Disordered" evidence="6">
    <location>
        <begin position="957"/>
        <end position="987"/>
    </location>
</feature>
<dbReference type="Pfam" id="PF00486">
    <property type="entry name" value="Trans_reg_C"/>
    <property type="match status" value="1"/>
</dbReference>
<dbReference type="InterPro" id="IPR016032">
    <property type="entry name" value="Sig_transdc_resp-reg_C-effctor"/>
</dbReference>
<sequence length="1022" mass="111590">MRFTILGPVEAVAPGSDVPGLAPRHRAVLAYLLLHAGAVISTDRLIDAMWGPLPPDSARAQIQTTIAAIRRMLRAADADRMLATRPAGYVITPEPGQLDLDEFTSLTVGAPAVSDDPGAAVDRIRAALALWRGEPLAGLTAHYVESARARLNGQMLTAVERLADLELARGRHDDLIDELSVHAAANPLRERLRCQLMLALHRAGRQTDALHAARTFRETLADEQGLDPSHAFGKLEQDILRDAPDLRPPVTAPAKPQVTSFLPYDVPDFTGREDELDELIRLWSGNNTGVVTISAIDGMAGVGKTTLAVHLGHRLADRFPDGQLFVDLQAHTAGQPPLDAGAALEILLGQLGLPAQHIPASVADRAALWRSELSSRRVLAVLDNSLGVEQVRPLLPGTSSTLVLITSRRRLTDLDGAHALSLDVLPATDAVALFTAIVGERAAAEPLAVLDVLQLCGFLPLAVRIAAARLHHRPRWTVAHLADRLRDQRRRLAELATSERGVAAAFTLSYEHLTPDQQRMFRLLGLQPGRDITPEAAAALADLPLDDAETLLEDLLDAHVLTQHQLGRYTFHDLLREHALATAAAEEAPDARREALGRLFHHYLHTAATAVDHLYPEGKDRRPRVPAPDFPTSLPRDESEAISWLDSERANLMASGHYAAEHDWLSHTGRLAATLHRYLLGHAHQGDALALDDLALRAARRGGDTAAEARTLIDLGQVHFWWHGAYEKAAEHYRHALDLARGIGDRRAAADALQALGAVSTRRREYDRAREHGAQALALFRELGDRSGEARCLTYLGIVHERQGRYEDAHENHRQALQVHRATGSRIGETVVLNNIGLVHQRQGRYDEARHRHHEALELSRRFDFPGDEAESLNALAEAARSMGDLDRAATEHDSALTLARESRYRPEQARAHDGLARVHRDLGRFDLARDHARQALDLYTALAVPEADEIRTFLTGLPSAGNAPEPPETSAAGRPEESLPRPPSGWRARSDGWFGGCFFPPGVMCSVGSCELPGQTGTSQS</sequence>
<keyword evidence="3 5" id="KW-0238">DNA-binding</keyword>
<dbReference type="InterPro" id="IPR011990">
    <property type="entry name" value="TPR-like_helical_dom_sf"/>
</dbReference>
<dbReference type="InterPro" id="IPR019734">
    <property type="entry name" value="TPR_rpt"/>
</dbReference>
<evidence type="ECO:0000259" key="7">
    <source>
        <dbReference type="PROSITE" id="PS51755"/>
    </source>
</evidence>